<evidence type="ECO:0000313" key="3">
    <source>
        <dbReference type="EMBL" id="BDZ38070.1"/>
    </source>
</evidence>
<proteinExistence type="inferred from homology"/>
<evidence type="ECO:0000256" key="2">
    <source>
        <dbReference type="ARBA" id="ARBA00022705"/>
    </source>
</evidence>
<comment type="similarity">
    <text evidence="1">Belongs to the Gram-positive plasmids replication protein type 1 family.</text>
</comment>
<dbReference type="Pfam" id="PF01446">
    <property type="entry name" value="Rep_1"/>
    <property type="match status" value="1"/>
</dbReference>
<accession>A0ABM8FRH1</accession>
<dbReference type="Proteomes" id="UP001321543">
    <property type="component" value="Chromosome"/>
</dbReference>
<sequence>MAVRFGGDASASAGLGTHAKSVTRSRDFRALRRLRFARRAQSSAWLLADSADLHGEGPASRELAPRVAKCGWAIAAGVGVHKREGGAARFSGVAHCGSIWGCPTCSAVIRNRRAEEVTAASEWWRGERDGAFLFVTFTARHKMGDPLKDSLSALTGAFTRLIRGAPWKRFAARMGIAHMIKAVEVTLSWRNGWHAHLHVLWFTDREASRSALEDAQGWLAARWADMVVKEGGRRPDDVHGVNVRRVQDGRIVSQYLTKLQEAEPDRPRGWDLAAEMTRIDSKKGRLESLVPFDLLDVDGMSEEEQQRAREHWAEFVAVTKGRRAMTWSRGLKDAAGIDELDDDEIVAEAEPSAEDDDLVVVIHRRDWMRMQHDPDKVARVLELVEQGRLDELLSVVAFMYPAEAHARE</sequence>
<organism evidence="3 4">
    <name type="scientific">Microbacterium suwonense</name>
    <dbReference type="NCBI Taxonomy" id="683047"/>
    <lineage>
        <taxon>Bacteria</taxon>
        <taxon>Bacillati</taxon>
        <taxon>Actinomycetota</taxon>
        <taxon>Actinomycetes</taxon>
        <taxon>Micrococcales</taxon>
        <taxon>Microbacteriaceae</taxon>
        <taxon>Microbacterium</taxon>
    </lineage>
</organism>
<evidence type="ECO:0000313" key="4">
    <source>
        <dbReference type="Proteomes" id="UP001321543"/>
    </source>
</evidence>
<gene>
    <name evidence="3" type="ORF">GCM10025863_06840</name>
</gene>
<evidence type="ECO:0008006" key="5">
    <source>
        <dbReference type="Google" id="ProtNLM"/>
    </source>
</evidence>
<dbReference type="RefSeq" id="WP_286301921.1">
    <property type="nucleotide sequence ID" value="NZ_AP027728.1"/>
</dbReference>
<dbReference type="EMBL" id="AP027728">
    <property type="protein sequence ID" value="BDZ38070.1"/>
    <property type="molecule type" value="Genomic_DNA"/>
</dbReference>
<name>A0ABM8FRH1_9MICO</name>
<keyword evidence="2" id="KW-0235">DNA replication</keyword>
<keyword evidence="4" id="KW-1185">Reference proteome</keyword>
<protein>
    <recommendedName>
        <fullName evidence="5">Replication protein</fullName>
    </recommendedName>
</protein>
<reference evidence="4" key="1">
    <citation type="journal article" date="2019" name="Int. J. Syst. Evol. Microbiol.">
        <title>The Global Catalogue of Microorganisms (GCM) 10K type strain sequencing project: providing services to taxonomists for standard genome sequencing and annotation.</title>
        <authorList>
            <consortium name="The Broad Institute Genomics Platform"/>
            <consortium name="The Broad Institute Genome Sequencing Center for Infectious Disease"/>
            <person name="Wu L."/>
            <person name="Ma J."/>
        </authorList>
    </citation>
    <scope>NUCLEOTIDE SEQUENCE [LARGE SCALE GENOMIC DNA]</scope>
    <source>
        <strain evidence="4">NBRC 106310</strain>
    </source>
</reference>
<evidence type="ECO:0000256" key="1">
    <source>
        <dbReference type="ARBA" id="ARBA00008909"/>
    </source>
</evidence>
<dbReference type="InterPro" id="IPR000989">
    <property type="entry name" value="Rep"/>
</dbReference>